<dbReference type="InterPro" id="IPR016126">
    <property type="entry name" value="Secretoglobin"/>
</dbReference>
<dbReference type="PROSITE" id="PS51311">
    <property type="entry name" value="SCGB"/>
    <property type="match status" value="1"/>
</dbReference>
<sequence>MQVSLSVSLLLNFLNILLFPSNAIVCPTLTVDLINFLHTPDSVYRLSLLKYKASPEAVDAKMEVKQCVNKLSLENKLIISEILKKILLVCNTSVKLY</sequence>
<dbReference type="CDD" id="cd00633">
    <property type="entry name" value="Secretoglobin"/>
    <property type="match status" value="1"/>
</dbReference>
<keyword evidence="2" id="KW-0964">Secreted</keyword>
<dbReference type="InterPro" id="IPR035960">
    <property type="entry name" value="Secretoglobin_sf"/>
</dbReference>
<evidence type="ECO:0000256" key="5">
    <source>
        <dbReference type="SAM" id="SignalP"/>
    </source>
</evidence>
<dbReference type="PANTHER" id="PTHR11332">
    <property type="entry name" value="SECRETOGLOBIN FAMILY 1D"/>
    <property type="match status" value="1"/>
</dbReference>
<dbReference type="Proteomes" id="UP000326062">
    <property type="component" value="Chromosome 5"/>
</dbReference>
<accession>A0A5N3XVI2</accession>
<evidence type="ECO:0000313" key="6">
    <source>
        <dbReference type="EMBL" id="KAB0376584.1"/>
    </source>
</evidence>
<reference evidence="6 7" key="1">
    <citation type="submission" date="2019-06" db="EMBL/GenBank/DDBJ databases">
        <title>Discovery of a novel chromosome fission-fusion reversal in muntjac.</title>
        <authorList>
            <person name="Mudd A.B."/>
            <person name="Bredeson J.V."/>
            <person name="Baum R."/>
            <person name="Hockemeyer D."/>
            <person name="Rokhsar D.S."/>
        </authorList>
    </citation>
    <scope>NUCLEOTIDE SEQUENCE [LARGE SCALE GENOMIC DNA]</scope>
    <source>
        <strain evidence="6">UCam_UCB_Mr</strain>
        <tissue evidence="6">Fibroblast cell line</tissue>
    </source>
</reference>
<feature type="chain" id="PRO_5024425806" description="Secretoglobin family 1A member 1" evidence="5">
    <location>
        <begin position="24"/>
        <end position="97"/>
    </location>
</feature>
<dbReference type="PANTHER" id="PTHR11332:SF6">
    <property type="entry name" value="SECRETOGLOBIN FAMILY 1D MEMBER 4"/>
    <property type="match status" value="1"/>
</dbReference>
<dbReference type="AlphaFoldDB" id="A0A5N3XVI2"/>
<evidence type="ECO:0008006" key="8">
    <source>
        <dbReference type="Google" id="ProtNLM"/>
    </source>
</evidence>
<comment type="subcellular location">
    <subcellularLocation>
        <location evidence="1">Secreted</location>
    </subcellularLocation>
</comment>
<evidence type="ECO:0000256" key="2">
    <source>
        <dbReference type="ARBA" id="ARBA00022525"/>
    </source>
</evidence>
<keyword evidence="7" id="KW-1185">Reference proteome</keyword>
<dbReference type="Pfam" id="PF01099">
    <property type="entry name" value="Uteroglobin"/>
    <property type="match status" value="1"/>
</dbReference>
<dbReference type="GO" id="GO:0005615">
    <property type="term" value="C:extracellular space"/>
    <property type="evidence" value="ECO:0007669"/>
    <property type="project" value="TreeGrafter"/>
</dbReference>
<protein>
    <recommendedName>
        <fullName evidence="8">Secretoglobin family 1A member 1</fullName>
    </recommendedName>
</protein>
<evidence type="ECO:0000256" key="4">
    <source>
        <dbReference type="ARBA" id="ARBA00038364"/>
    </source>
</evidence>
<comment type="similarity">
    <text evidence="4">Belongs to the secretoglobin family. Lipophilin subfamily.</text>
</comment>
<dbReference type="EMBL" id="VCEB01000005">
    <property type="protein sequence ID" value="KAB0376584.1"/>
    <property type="molecule type" value="Genomic_DNA"/>
</dbReference>
<evidence type="ECO:0000256" key="1">
    <source>
        <dbReference type="ARBA" id="ARBA00004613"/>
    </source>
</evidence>
<name>A0A5N3XVI2_MUNRE</name>
<feature type="signal peptide" evidence="5">
    <location>
        <begin position="1"/>
        <end position="23"/>
    </location>
</feature>
<gene>
    <name evidence="6" type="ORF">FD755_011028</name>
</gene>
<dbReference type="SUPFAM" id="SSF48201">
    <property type="entry name" value="Uteroglobin-like"/>
    <property type="match status" value="1"/>
</dbReference>
<proteinExistence type="inferred from homology"/>
<evidence type="ECO:0000313" key="7">
    <source>
        <dbReference type="Proteomes" id="UP000326062"/>
    </source>
</evidence>
<organism evidence="6 7">
    <name type="scientific">Muntiacus reevesi</name>
    <name type="common">Reeves' muntjac</name>
    <name type="synonym">Cervus reevesi</name>
    <dbReference type="NCBI Taxonomy" id="9886"/>
    <lineage>
        <taxon>Eukaryota</taxon>
        <taxon>Metazoa</taxon>
        <taxon>Chordata</taxon>
        <taxon>Craniata</taxon>
        <taxon>Vertebrata</taxon>
        <taxon>Euteleostomi</taxon>
        <taxon>Mammalia</taxon>
        <taxon>Eutheria</taxon>
        <taxon>Laurasiatheria</taxon>
        <taxon>Artiodactyla</taxon>
        <taxon>Ruminantia</taxon>
        <taxon>Pecora</taxon>
        <taxon>Cervidae</taxon>
        <taxon>Muntiacinae</taxon>
        <taxon>Muntiacus</taxon>
    </lineage>
</organism>
<evidence type="ECO:0000256" key="3">
    <source>
        <dbReference type="ARBA" id="ARBA00022729"/>
    </source>
</evidence>
<keyword evidence="3 5" id="KW-0732">Signal</keyword>
<comment type="caution">
    <text evidence="6">The sequence shown here is derived from an EMBL/GenBank/DDBJ whole genome shotgun (WGS) entry which is preliminary data.</text>
</comment>